<dbReference type="Proteomes" id="UP000016617">
    <property type="component" value="Unassembled WGS sequence"/>
</dbReference>
<name>U2KHW9_9STRE</name>
<keyword evidence="1" id="KW-0812">Transmembrane</keyword>
<dbReference type="EMBL" id="AWVA01000101">
    <property type="protein sequence ID" value="ERJ74438.1"/>
    <property type="molecule type" value="Genomic_DNA"/>
</dbReference>
<sequence length="57" mass="6520">MPFCLFPDGSAAESYIKISPLKNKIKIDCLTASFLAGFQPVFSWLLLSFFCKFQVFY</sequence>
<dbReference type="AlphaFoldDB" id="U2KHW9"/>
<accession>U2KHW9</accession>
<proteinExistence type="predicted"/>
<organism evidence="2 3">
    <name type="scientific">Streptococcus sobrinus W1703</name>
    <dbReference type="NCBI Taxonomy" id="1227275"/>
    <lineage>
        <taxon>Bacteria</taxon>
        <taxon>Bacillati</taxon>
        <taxon>Bacillota</taxon>
        <taxon>Bacilli</taxon>
        <taxon>Lactobacillales</taxon>
        <taxon>Streptococcaceae</taxon>
        <taxon>Streptococcus</taxon>
    </lineage>
</organism>
<evidence type="ECO:0000313" key="3">
    <source>
        <dbReference type="Proteomes" id="UP000016617"/>
    </source>
</evidence>
<comment type="caution">
    <text evidence="2">The sequence shown here is derived from an EMBL/GenBank/DDBJ whole genome shotgun (WGS) entry which is preliminary data.</text>
</comment>
<evidence type="ECO:0000256" key="1">
    <source>
        <dbReference type="SAM" id="Phobius"/>
    </source>
</evidence>
<evidence type="ECO:0000313" key="2">
    <source>
        <dbReference type="EMBL" id="ERJ74438.1"/>
    </source>
</evidence>
<protein>
    <submittedName>
        <fullName evidence="2">Uncharacterized protein</fullName>
    </submittedName>
</protein>
<keyword evidence="1" id="KW-0472">Membrane</keyword>
<gene>
    <name evidence="2" type="ORF">HMPREF1557_01635</name>
</gene>
<keyword evidence="1" id="KW-1133">Transmembrane helix</keyword>
<feature type="transmembrane region" description="Helical" evidence="1">
    <location>
        <begin position="27"/>
        <end position="50"/>
    </location>
</feature>
<dbReference type="HOGENOM" id="CLU_2994880_0_0_9"/>
<reference evidence="2 3" key="1">
    <citation type="submission" date="2013-06" db="EMBL/GenBank/DDBJ databases">
        <authorList>
            <person name="Weinstock G."/>
            <person name="Sodergren E."/>
            <person name="Lobos E.A."/>
            <person name="Fulton L."/>
            <person name="Fulton R."/>
            <person name="Courtney L."/>
            <person name="Fronick C."/>
            <person name="O'Laughlin M."/>
            <person name="Godfrey J."/>
            <person name="Wilson R.M."/>
            <person name="Miner T."/>
            <person name="Farmer C."/>
            <person name="Delehaunty K."/>
            <person name="Cordes M."/>
            <person name="Minx P."/>
            <person name="Tomlinson C."/>
            <person name="Chen J."/>
            <person name="Wollam A."/>
            <person name="Pepin K.H."/>
            <person name="Bhonagiri V."/>
            <person name="Zhang X."/>
            <person name="Warren W."/>
            <person name="Mitreva M."/>
            <person name="Mardis E.R."/>
            <person name="Wilson R.K."/>
        </authorList>
    </citation>
    <scope>NUCLEOTIDE SEQUENCE [LARGE SCALE GENOMIC DNA]</scope>
    <source>
        <strain evidence="2 3">W1703</strain>
    </source>
</reference>